<dbReference type="AlphaFoldDB" id="A0AAD8J369"/>
<dbReference type="EMBL" id="JAUIZM010000002">
    <property type="protein sequence ID" value="KAK1395758.1"/>
    <property type="molecule type" value="Genomic_DNA"/>
</dbReference>
<reference evidence="1" key="1">
    <citation type="submission" date="2023-02" db="EMBL/GenBank/DDBJ databases">
        <title>Genome of toxic invasive species Heracleum sosnowskyi carries increased number of genes despite the absence of recent whole-genome duplications.</title>
        <authorList>
            <person name="Schelkunov M."/>
            <person name="Shtratnikova V."/>
            <person name="Makarenko M."/>
            <person name="Klepikova A."/>
            <person name="Omelchenko D."/>
            <person name="Novikova G."/>
            <person name="Obukhova E."/>
            <person name="Bogdanov V."/>
            <person name="Penin A."/>
            <person name="Logacheva M."/>
        </authorList>
    </citation>
    <scope>NUCLEOTIDE SEQUENCE</scope>
    <source>
        <strain evidence="1">Hsosn_3</strain>
        <tissue evidence="1">Leaf</tissue>
    </source>
</reference>
<comment type="caution">
    <text evidence="1">The sequence shown here is derived from an EMBL/GenBank/DDBJ whole genome shotgun (WGS) entry which is preliminary data.</text>
</comment>
<name>A0AAD8J369_9APIA</name>
<dbReference type="Gene3D" id="3.40.50.150">
    <property type="entry name" value="Vaccinia Virus protein VP39"/>
    <property type="match status" value="1"/>
</dbReference>
<dbReference type="SUPFAM" id="SSF53335">
    <property type="entry name" value="S-adenosyl-L-methionine-dependent methyltransferases"/>
    <property type="match status" value="1"/>
</dbReference>
<sequence length="381" mass="42783">MEPKTLSENIETLLDVSGGIGTVNLQDKDLYSVSIDTSNQTTTSFAFYFSKPANLILIIPKSYSFKSDLVCSTFSIHPFVLNRRTMDQGNVSGSTPWASSSSVGMTSTKCDVNLSKSDQDCAIIIQEDDLSIQKNEPPAKKQKALTSDSGLSSAHFLHVLTAFFCNLVHYSGYILRCSAQFYAYFLHSFSAFFRFFMQSAVIFRSITTVSHVSDIVGTSGCVHVITHMPELFELKHRNVSYRLVDFECLDSNLADLVDRGVVDKKKLPINFKFDVVLCELPMPFRADILSNFAISTLKIGGHFVVCLQENLKNEVLEALIPEHLKSTIDYDFERPERELGIGVQFQCLLHDGFKPSQHACLQREHYYFVGDYTGIPKPNQI</sequence>
<protein>
    <submittedName>
        <fullName evidence="1">Uncharacterized protein</fullName>
    </submittedName>
</protein>
<keyword evidence="2" id="KW-1185">Reference proteome</keyword>
<dbReference type="Proteomes" id="UP001237642">
    <property type="component" value="Unassembled WGS sequence"/>
</dbReference>
<accession>A0AAD8J369</accession>
<organism evidence="1 2">
    <name type="scientific">Heracleum sosnowskyi</name>
    <dbReference type="NCBI Taxonomy" id="360622"/>
    <lineage>
        <taxon>Eukaryota</taxon>
        <taxon>Viridiplantae</taxon>
        <taxon>Streptophyta</taxon>
        <taxon>Embryophyta</taxon>
        <taxon>Tracheophyta</taxon>
        <taxon>Spermatophyta</taxon>
        <taxon>Magnoliopsida</taxon>
        <taxon>eudicotyledons</taxon>
        <taxon>Gunneridae</taxon>
        <taxon>Pentapetalae</taxon>
        <taxon>asterids</taxon>
        <taxon>campanulids</taxon>
        <taxon>Apiales</taxon>
        <taxon>Apiaceae</taxon>
        <taxon>Apioideae</taxon>
        <taxon>apioid superclade</taxon>
        <taxon>Tordylieae</taxon>
        <taxon>Tordyliinae</taxon>
        <taxon>Heracleum</taxon>
    </lineage>
</organism>
<reference evidence="1" key="2">
    <citation type="submission" date="2023-05" db="EMBL/GenBank/DDBJ databases">
        <authorList>
            <person name="Schelkunov M.I."/>
        </authorList>
    </citation>
    <scope>NUCLEOTIDE SEQUENCE</scope>
    <source>
        <strain evidence="1">Hsosn_3</strain>
        <tissue evidence="1">Leaf</tissue>
    </source>
</reference>
<evidence type="ECO:0000313" key="1">
    <source>
        <dbReference type="EMBL" id="KAK1395758.1"/>
    </source>
</evidence>
<dbReference type="InterPro" id="IPR029063">
    <property type="entry name" value="SAM-dependent_MTases_sf"/>
</dbReference>
<proteinExistence type="predicted"/>
<evidence type="ECO:0000313" key="2">
    <source>
        <dbReference type="Proteomes" id="UP001237642"/>
    </source>
</evidence>
<gene>
    <name evidence="1" type="ORF">POM88_005621</name>
</gene>